<comment type="caution">
    <text evidence="4">The sequence shown here is derived from an EMBL/GenBank/DDBJ whole genome shotgun (WGS) entry which is preliminary data.</text>
</comment>
<proteinExistence type="predicted"/>
<evidence type="ECO:0000256" key="2">
    <source>
        <dbReference type="SAM" id="MobiDB-lite"/>
    </source>
</evidence>
<evidence type="ECO:0000313" key="4">
    <source>
        <dbReference type="EMBL" id="KAG9253043.1"/>
    </source>
</evidence>
<gene>
    <name evidence="4" type="ORF">F5Z01DRAFT_659027</name>
</gene>
<keyword evidence="3" id="KW-1133">Transmembrane helix</keyword>
<name>A0A9P7ZJ31_9HYPO</name>
<keyword evidence="5" id="KW-1185">Reference proteome</keyword>
<reference evidence="4" key="1">
    <citation type="journal article" date="2021" name="IMA Fungus">
        <title>Genomic characterization of three marine fungi, including Emericellopsis atlantica sp. nov. with signatures of a generalist lifestyle and marine biomass degradation.</title>
        <authorList>
            <person name="Hagestad O.C."/>
            <person name="Hou L."/>
            <person name="Andersen J.H."/>
            <person name="Hansen E.H."/>
            <person name="Altermark B."/>
            <person name="Li C."/>
            <person name="Kuhnert E."/>
            <person name="Cox R.J."/>
            <person name="Crous P.W."/>
            <person name="Spatafora J.W."/>
            <person name="Lail K."/>
            <person name="Amirebrahimi M."/>
            <person name="Lipzen A."/>
            <person name="Pangilinan J."/>
            <person name="Andreopoulos W."/>
            <person name="Hayes R.D."/>
            <person name="Ng V."/>
            <person name="Grigoriev I.V."/>
            <person name="Jackson S.A."/>
            <person name="Sutton T.D.S."/>
            <person name="Dobson A.D.W."/>
            <person name="Rama T."/>
        </authorList>
    </citation>
    <scope>NUCLEOTIDE SEQUENCE</scope>
    <source>
        <strain evidence="4">TS7</strain>
    </source>
</reference>
<feature type="region of interest" description="Disordered" evidence="2">
    <location>
        <begin position="589"/>
        <end position="617"/>
    </location>
</feature>
<feature type="compositionally biased region" description="Low complexity" evidence="2">
    <location>
        <begin position="854"/>
        <end position="864"/>
    </location>
</feature>
<feature type="region of interest" description="Disordered" evidence="2">
    <location>
        <begin position="1"/>
        <end position="104"/>
    </location>
</feature>
<protein>
    <recommendedName>
        <fullName evidence="6">Ubiquitination network signaling protein acrB</fullName>
    </recommendedName>
</protein>
<dbReference type="RefSeq" id="XP_046116967.1">
    <property type="nucleotide sequence ID" value="XM_046263735.1"/>
</dbReference>
<feature type="compositionally biased region" description="Basic and acidic residues" evidence="2">
    <location>
        <begin position="367"/>
        <end position="381"/>
    </location>
</feature>
<feature type="compositionally biased region" description="Polar residues" evidence="2">
    <location>
        <begin position="971"/>
        <end position="981"/>
    </location>
</feature>
<evidence type="ECO:0008006" key="6">
    <source>
        <dbReference type="Google" id="ProtNLM"/>
    </source>
</evidence>
<feature type="region of interest" description="Disordered" evidence="2">
    <location>
        <begin position="367"/>
        <end position="389"/>
    </location>
</feature>
<dbReference type="OrthoDB" id="4158994at2759"/>
<evidence type="ECO:0000256" key="1">
    <source>
        <dbReference type="SAM" id="Coils"/>
    </source>
</evidence>
<dbReference type="GeneID" id="70294638"/>
<feature type="coiled-coil region" evidence="1">
    <location>
        <begin position="617"/>
        <end position="704"/>
    </location>
</feature>
<feature type="region of interest" description="Disordered" evidence="2">
    <location>
        <begin position="913"/>
        <end position="981"/>
    </location>
</feature>
<accession>A0A9P7ZJ31</accession>
<feature type="transmembrane region" description="Helical" evidence="3">
    <location>
        <begin position="233"/>
        <end position="253"/>
    </location>
</feature>
<keyword evidence="1" id="KW-0175">Coiled coil</keyword>
<organism evidence="4 5">
    <name type="scientific">Emericellopsis atlantica</name>
    <dbReference type="NCBI Taxonomy" id="2614577"/>
    <lineage>
        <taxon>Eukaryota</taxon>
        <taxon>Fungi</taxon>
        <taxon>Dikarya</taxon>
        <taxon>Ascomycota</taxon>
        <taxon>Pezizomycotina</taxon>
        <taxon>Sordariomycetes</taxon>
        <taxon>Hypocreomycetidae</taxon>
        <taxon>Hypocreales</taxon>
        <taxon>Bionectriaceae</taxon>
        <taxon>Emericellopsis</taxon>
    </lineage>
</organism>
<feature type="compositionally biased region" description="Polar residues" evidence="2">
    <location>
        <begin position="607"/>
        <end position="617"/>
    </location>
</feature>
<dbReference type="EMBL" id="MU251259">
    <property type="protein sequence ID" value="KAG9253043.1"/>
    <property type="molecule type" value="Genomic_DNA"/>
</dbReference>
<feature type="transmembrane region" description="Helical" evidence="3">
    <location>
        <begin position="179"/>
        <end position="206"/>
    </location>
</feature>
<dbReference type="AlphaFoldDB" id="A0A9P7ZJ31"/>
<feature type="region of interest" description="Disordered" evidence="2">
    <location>
        <begin position="851"/>
        <end position="887"/>
    </location>
</feature>
<evidence type="ECO:0000256" key="3">
    <source>
        <dbReference type="SAM" id="Phobius"/>
    </source>
</evidence>
<feature type="compositionally biased region" description="Polar residues" evidence="2">
    <location>
        <begin position="121"/>
        <end position="134"/>
    </location>
</feature>
<keyword evidence="3" id="KW-0812">Transmembrane</keyword>
<sequence length="981" mass="107813">MPRASGSGKRHSGAAGQRDTRHENGLVGPATAKRVVGKRSHAQLDASAQGSQPRTAAEHAASGQPRHSLPTSPPRTGGAEQQPSINGVCKESHAGNDTENSVDINGARKVLDALGLDDTSSESGSSHMAPHQTSGAGGVDAGHRQIDVNALKDVNVHRDQGPLELAATVLKALPMQDTLAILIILMHLPALSLLFIYAIFALLTFVPPVTLNSYVSINFAEILDGTATTPAPVTLFTMDVMFFFFWLFLWHPLQELMQDLAKPVIAITLGGGTGSRDGASRGITTTFFWVMLHHILRGTQSHWARIARHIPDNWPVPAAFHEPWKLHEEHYETKGLIGWAKSLLAVHILTQGTIRAIKKWYLRRERENKDGKDGGDPEAGKPHGSTDNAADATLATPEIEINAQQASAPPLVSKKRRKQSAQIRLQQPLWAALASTKIVFMKEWELSNTSREQAGSNATDVHNLGNAPFERQERQIWIVYVGSDEVHFNTSLFPHEHLEEDGVQGSKGDSIPASAQKLSGQPLYVRINNAFWQPTRMYPLDAPGGETEEEEEGARWTGAIYGLRPTSKYVVEFVDRSNDTVLFKTSIRTVSEPQRETEAGTAAPPNGQHSLQPDSPATTLKTSIAAAEARLTEEKNRLKTVRKEWKSRINNLKKDIELADNQLSSAGNSDEKYRQKIRQQETQKSQAEREAQALVDQLKNYDAAPELTDRKKKVEKLYGAEKKLYDGEKKDFEEFKSKLDKEVKAKELEHSNLISKVNKIKTRINKIETELANITDANNRGLDEAERRRQERVTWQEHSAAVEVNYRERLAHIRATNAGKVEQIQAMQAQLNAIMSTSAVHMSLDQMAQLGDYQQQQQQQQQQQHPGMWNPNPAAPPHIPSNVWGTTSGDLVPTVSSFAGPSAWQAMATAAPFEPRAKTRGRSSSMLSDVSGFTQPSDDDEGSLPTWRGGQRPPGFGYPAQGGSSGGGSGQNDSFPNSPVS</sequence>
<evidence type="ECO:0000313" key="5">
    <source>
        <dbReference type="Proteomes" id="UP000887229"/>
    </source>
</evidence>
<feature type="region of interest" description="Disordered" evidence="2">
    <location>
        <begin position="116"/>
        <end position="141"/>
    </location>
</feature>
<keyword evidence="3" id="KW-0472">Membrane</keyword>
<dbReference type="Proteomes" id="UP000887229">
    <property type="component" value="Unassembled WGS sequence"/>
</dbReference>
<feature type="compositionally biased region" description="Polar residues" evidence="2">
    <location>
        <begin position="922"/>
        <end position="936"/>
    </location>
</feature>